<keyword evidence="3" id="KW-0548">Nucleotidyltransferase</keyword>
<feature type="compositionally biased region" description="Acidic residues" evidence="5">
    <location>
        <begin position="130"/>
        <end position="152"/>
    </location>
</feature>
<dbReference type="STRING" id="1149755.A0A2J6R8D9"/>
<evidence type="ECO:0000256" key="5">
    <source>
        <dbReference type="SAM" id="MobiDB-lite"/>
    </source>
</evidence>
<dbReference type="InterPro" id="IPR016135">
    <property type="entry name" value="UBQ-conjugating_enzyme/RWD"/>
</dbReference>
<dbReference type="InterPro" id="IPR051838">
    <property type="entry name" value="ARTD_PARP"/>
</dbReference>
<feature type="region of interest" description="Disordered" evidence="5">
    <location>
        <begin position="914"/>
        <end position="940"/>
    </location>
</feature>
<gene>
    <name evidence="7" type="ORF">L207DRAFT_588282</name>
</gene>
<dbReference type="SMART" id="SM00212">
    <property type="entry name" value="UBCc"/>
    <property type="match status" value="1"/>
</dbReference>
<dbReference type="EMBL" id="KZ613953">
    <property type="protein sequence ID" value="PMD34772.1"/>
    <property type="molecule type" value="Genomic_DNA"/>
</dbReference>
<evidence type="ECO:0000256" key="3">
    <source>
        <dbReference type="ARBA" id="ARBA00022695"/>
    </source>
</evidence>
<dbReference type="SUPFAM" id="SSF56399">
    <property type="entry name" value="ADP-ribosylation"/>
    <property type="match status" value="1"/>
</dbReference>
<name>A0A2J6R8D9_HYAVF</name>
<dbReference type="GO" id="GO:0016779">
    <property type="term" value="F:nucleotidyltransferase activity"/>
    <property type="evidence" value="ECO:0007669"/>
    <property type="project" value="UniProtKB-KW"/>
</dbReference>
<feature type="domain" description="UBC core" evidence="6">
    <location>
        <begin position="1019"/>
        <end position="1188"/>
    </location>
</feature>
<feature type="region of interest" description="Disordered" evidence="5">
    <location>
        <begin position="110"/>
        <end position="153"/>
    </location>
</feature>
<dbReference type="Gene3D" id="3.90.228.10">
    <property type="match status" value="1"/>
</dbReference>
<dbReference type="Proteomes" id="UP000235786">
    <property type="component" value="Unassembled WGS sequence"/>
</dbReference>
<evidence type="ECO:0000259" key="6">
    <source>
        <dbReference type="PROSITE" id="PS50127"/>
    </source>
</evidence>
<dbReference type="CDD" id="cd23802">
    <property type="entry name" value="UBCc_UBE2Q"/>
    <property type="match status" value="1"/>
</dbReference>
<feature type="compositionally biased region" description="Polar residues" evidence="5">
    <location>
        <begin position="869"/>
        <end position="885"/>
    </location>
</feature>
<dbReference type="SUPFAM" id="SSF54495">
    <property type="entry name" value="UBC-like"/>
    <property type="match status" value="1"/>
</dbReference>
<sequence length="1203" mass="132443">MPRKQFIADVQVAADKNILGITSVVRGDDDGEVVACFSPPTGAPIEISLLAQPDVGSYPSEGMFMVFTQADLPPAATAALETVASFSAGMRLPELITTLSQKLHSAFATGSREAPYSVDDGSDVPMGGVDGDESPEEELESDDAYGDYDSGPDDFISGNTGASSSATYHLNAETAKKLNRRIRHDLRAAKMAGFTVGVLNGMKAESVSSLVSISIRVAQLGLSEEVIQAWDLEPQKYIVLLIRYSSGYKTFQAVIEEPAKSHDIDFRVGIGRRYKPTIIEALAAFTDVTKNMNKDDEEEKPPANNETGFANLFISSSLNEFITQQFISLLKIRNSMGLGWDGAKRYFNDKQGKFDEGAADLPSAYYEEPSEKDSTLPTAIAHDHLTDDDVKHENLSFPLIAAQFAMRYLIRCTDFCLVCHDKIEEDFEALKPYVCSKPLCLYQYMSLGFGPSVEHEILTQPYVVDLLVSFCYASAFSRRLREYPTGMSLSVPPVSSSITRAYMPNAYHQPIVNSPPVIETQVGIDVKLDLNRQEVIFEEGQTCPVFAGHWIVVNAAGRPSDHYRVEDTSLFPTIKLSDIPVTRLSMPSGVGAFQANMQTNMSSVPTPATTPPPPAIVPAKLSVYNQNFDDLDEIGKAESIVMLLETLPPVKEMKAYLLQMSRFSEPSLKTWKDRISPAALGMLRWIIASNRSCLIQVDKCPGQDDAELVMSKVRLDQRVSNVTDNWVQFRFAQGSPDKEQRFLNALRAQQANFDPQYPSIFAWHGSPLPNWHSIIRSGLDFKEISHGRAYGHGVYHAQDQNISVGYAQPNQGSWPGSALKITSAMSLNEIVNCPTQFASSSPYLVVQHIDWIQCRYLFVQVSATDSGYGGASSNVSHNSDPSVEVQQDPKHTAMSVNRKPIGVPKCAVKVSSGFRTSSQSAKPAPPVKRRKNGYSGSKSPMVEMNAASEGETLSDLEFLFSDDETPPAEEERKYKGKAVEINRPPKADPKLTDFVPHSLDQSSLPMLEPPSYATPTATRTLNRNLQEVLEIQRKTPLHELGWYIDKDLVSNVYQWIVELHSFDASLPLAQDMKKAGVTSIVLEIRFGKDYPFSPPFLRVIRPRFLPFASGGGGHVTAGGAMCMELLTNSGWSSVSTIESVLLQVRMAIMNIEPKPARLENCSKAHQRDYGTAEAIDAFIRACRAHGWTVPPGFQDFAGGPVSY</sequence>
<dbReference type="PANTHER" id="PTHR21328">
    <property type="entry name" value="POLY ADP-RIBOSE POLYMERASE FAMILY, MEMBER PARP"/>
    <property type="match status" value="1"/>
</dbReference>
<dbReference type="InterPro" id="IPR000608">
    <property type="entry name" value="UBC"/>
</dbReference>
<dbReference type="Pfam" id="PF00644">
    <property type="entry name" value="PARP"/>
    <property type="match status" value="1"/>
</dbReference>
<dbReference type="GO" id="GO:0003950">
    <property type="term" value="F:NAD+ poly-ADP-ribosyltransferase activity"/>
    <property type="evidence" value="ECO:0007669"/>
    <property type="project" value="InterPro"/>
</dbReference>
<evidence type="ECO:0000256" key="4">
    <source>
        <dbReference type="ARBA" id="ARBA00023027"/>
    </source>
</evidence>
<evidence type="ECO:0000313" key="7">
    <source>
        <dbReference type="EMBL" id="PMD34772.1"/>
    </source>
</evidence>
<keyword evidence="2" id="KW-0808">Transferase</keyword>
<keyword evidence="1" id="KW-0328">Glycosyltransferase</keyword>
<dbReference type="Gene3D" id="3.10.110.10">
    <property type="entry name" value="Ubiquitin Conjugating Enzyme"/>
    <property type="match status" value="1"/>
</dbReference>
<feature type="region of interest" description="Disordered" evidence="5">
    <location>
        <begin position="869"/>
        <end position="888"/>
    </location>
</feature>
<protein>
    <recommendedName>
        <fullName evidence="6">UBC core domain-containing protein</fullName>
    </recommendedName>
</protein>
<evidence type="ECO:0000313" key="8">
    <source>
        <dbReference type="Proteomes" id="UP000235786"/>
    </source>
</evidence>
<reference evidence="7 8" key="1">
    <citation type="submission" date="2016-04" db="EMBL/GenBank/DDBJ databases">
        <title>A degradative enzymes factory behind the ericoid mycorrhizal symbiosis.</title>
        <authorList>
            <consortium name="DOE Joint Genome Institute"/>
            <person name="Martino E."/>
            <person name="Morin E."/>
            <person name="Grelet G."/>
            <person name="Kuo A."/>
            <person name="Kohler A."/>
            <person name="Daghino S."/>
            <person name="Barry K."/>
            <person name="Choi C."/>
            <person name="Cichocki N."/>
            <person name="Clum A."/>
            <person name="Copeland A."/>
            <person name="Hainaut M."/>
            <person name="Haridas S."/>
            <person name="Labutti K."/>
            <person name="Lindquist E."/>
            <person name="Lipzen A."/>
            <person name="Khouja H.-R."/>
            <person name="Murat C."/>
            <person name="Ohm R."/>
            <person name="Olson A."/>
            <person name="Spatafora J."/>
            <person name="Veneault-Fourrey C."/>
            <person name="Henrissat B."/>
            <person name="Grigoriev I."/>
            <person name="Martin F."/>
            <person name="Perotto S."/>
        </authorList>
    </citation>
    <scope>NUCLEOTIDE SEQUENCE [LARGE SCALE GENOMIC DNA]</scope>
    <source>
        <strain evidence="7 8">F</strain>
    </source>
</reference>
<proteinExistence type="predicted"/>
<dbReference type="InterPro" id="IPR012317">
    <property type="entry name" value="Poly(ADP-ribose)pol_cat_dom"/>
</dbReference>
<accession>A0A2J6R8D9</accession>
<keyword evidence="4" id="KW-0520">NAD</keyword>
<dbReference type="Pfam" id="PF00179">
    <property type="entry name" value="UQ_con"/>
    <property type="match status" value="1"/>
</dbReference>
<organism evidence="7 8">
    <name type="scientific">Hyaloscypha variabilis (strain UAMH 11265 / GT02V1 / F)</name>
    <name type="common">Meliniomyces variabilis</name>
    <dbReference type="NCBI Taxonomy" id="1149755"/>
    <lineage>
        <taxon>Eukaryota</taxon>
        <taxon>Fungi</taxon>
        <taxon>Dikarya</taxon>
        <taxon>Ascomycota</taxon>
        <taxon>Pezizomycotina</taxon>
        <taxon>Leotiomycetes</taxon>
        <taxon>Helotiales</taxon>
        <taxon>Hyaloscyphaceae</taxon>
        <taxon>Hyaloscypha</taxon>
        <taxon>Hyaloscypha variabilis</taxon>
    </lineage>
</organism>
<dbReference type="OrthoDB" id="109543at2759"/>
<keyword evidence="8" id="KW-1185">Reference proteome</keyword>
<dbReference type="FunFam" id="3.10.110.10:FF:000107">
    <property type="entry name" value="Ubiquitin conjugating enzyme, putative"/>
    <property type="match status" value="1"/>
</dbReference>
<dbReference type="AlphaFoldDB" id="A0A2J6R8D9"/>
<evidence type="ECO:0000256" key="2">
    <source>
        <dbReference type="ARBA" id="ARBA00022679"/>
    </source>
</evidence>
<dbReference type="PROSITE" id="PS50127">
    <property type="entry name" value="UBC_2"/>
    <property type="match status" value="1"/>
</dbReference>
<evidence type="ECO:0000256" key="1">
    <source>
        <dbReference type="ARBA" id="ARBA00022676"/>
    </source>
</evidence>